<reference evidence="2 3" key="1">
    <citation type="submission" date="2024-02" db="EMBL/GenBank/DDBJ databases">
        <title>Chromosome-scale genome assembly of the rough periwinkle Littorina saxatilis.</title>
        <authorList>
            <person name="De Jode A."/>
            <person name="Faria R."/>
            <person name="Formenti G."/>
            <person name="Sims Y."/>
            <person name="Smith T.P."/>
            <person name="Tracey A."/>
            <person name="Wood J.M.D."/>
            <person name="Zagrodzka Z.B."/>
            <person name="Johannesson K."/>
            <person name="Butlin R.K."/>
            <person name="Leder E.H."/>
        </authorList>
    </citation>
    <scope>NUCLEOTIDE SEQUENCE [LARGE SCALE GENOMIC DNA]</scope>
    <source>
        <strain evidence="2">Snail1</strain>
        <tissue evidence="2">Muscle</tissue>
    </source>
</reference>
<dbReference type="Proteomes" id="UP001374579">
    <property type="component" value="Unassembled WGS sequence"/>
</dbReference>
<feature type="region of interest" description="Disordered" evidence="1">
    <location>
        <begin position="1"/>
        <end position="241"/>
    </location>
</feature>
<feature type="compositionally biased region" description="Polar residues" evidence="1">
    <location>
        <begin position="658"/>
        <end position="668"/>
    </location>
</feature>
<feature type="region of interest" description="Disordered" evidence="1">
    <location>
        <begin position="597"/>
        <end position="630"/>
    </location>
</feature>
<proteinExistence type="predicted"/>
<evidence type="ECO:0000313" key="3">
    <source>
        <dbReference type="Proteomes" id="UP001374579"/>
    </source>
</evidence>
<dbReference type="AlphaFoldDB" id="A0AAN9B5V9"/>
<evidence type="ECO:0000313" key="2">
    <source>
        <dbReference type="EMBL" id="KAK7099186.1"/>
    </source>
</evidence>
<protein>
    <submittedName>
        <fullName evidence="2">Uncharacterized protein</fullName>
    </submittedName>
</protein>
<organism evidence="2 3">
    <name type="scientific">Littorina saxatilis</name>
    <dbReference type="NCBI Taxonomy" id="31220"/>
    <lineage>
        <taxon>Eukaryota</taxon>
        <taxon>Metazoa</taxon>
        <taxon>Spiralia</taxon>
        <taxon>Lophotrochozoa</taxon>
        <taxon>Mollusca</taxon>
        <taxon>Gastropoda</taxon>
        <taxon>Caenogastropoda</taxon>
        <taxon>Littorinimorpha</taxon>
        <taxon>Littorinoidea</taxon>
        <taxon>Littorinidae</taxon>
        <taxon>Littorina</taxon>
    </lineage>
</organism>
<accession>A0AAN9B5V9</accession>
<feature type="region of interest" description="Disordered" evidence="1">
    <location>
        <begin position="658"/>
        <end position="678"/>
    </location>
</feature>
<feature type="compositionally biased region" description="Polar residues" evidence="1">
    <location>
        <begin position="178"/>
        <end position="190"/>
    </location>
</feature>
<feature type="region of interest" description="Disordered" evidence="1">
    <location>
        <begin position="403"/>
        <end position="438"/>
    </location>
</feature>
<comment type="caution">
    <text evidence="2">The sequence shown here is derived from an EMBL/GenBank/DDBJ whole genome shotgun (WGS) entry which is preliminary data.</text>
</comment>
<sequence>MSTSKRKSYRKIRRGTDRCQDSSMRFSDQHGHYGEGYPHHTANFPRHQPPPNQAYRQPYSLPSTAYPYQHGGRSSQAEGRGFPSYSQHGATRSQVGARRSQSDSQNEGMSSEAGARRSPFDSQHGGTSSQAGARGTERGGVGFNVRGRGVQTSHAYGGRDSNSGSQPEGIRSHARETVTGTQHEIATSQFGGIRPQVRGAPVPVLPCDNSPRQSLREEDNLSPCSGNLLPGQQQDQRGSHTGERFLQQQETANVLKCVVPGCGREFPRSTLPFDFIFKSDVGSWIKGKKKRKERREALRELFRMVNALLNGGGGVLYMHVTPNMLHFLDEQIDDVFTKLIPDGSLFKDNFERDVHEDQCHVILRVKPRDRPLSTLDFKTKASSNKGLTEITHLQMRQLIRKTDLSSPPQQALPSPPTPPPQQQQRPQQDKPAPNTPFAEKRSFADTFTQGARINGFHENKSVEAKSVKHNVDKTKDGGALACHAWTELKLPERVTAFSKEEDGGSYFLGIGEEQQDPELTWKEVDLAGMNWNGRTGWVAKNTNEEEEIVYLARKDQVPTSQDRTGHFLCEGVPLPTNQHAVMEQWLRDKIVGKNEAYDDRSTTRDGGATERGGRRTRGNSTSANKAEDKAQKMMWYPPEAFENQVEILFHEVKTSSIDDCESGNSAEQQEAGEASDVTSGPEVYVIEVSVKPFRGLCFTDPEGPEAYKFPYPDNPEKPKTEDEGRQTTTVVEPGNRCEEELKPIRISWATWLKEQSKALSEFQM</sequence>
<gene>
    <name evidence="2" type="ORF">V1264_003367</name>
</gene>
<feature type="region of interest" description="Disordered" evidence="1">
    <location>
        <begin position="706"/>
        <end position="730"/>
    </location>
</feature>
<feature type="compositionally biased region" description="Basic residues" evidence="1">
    <location>
        <begin position="1"/>
        <end position="13"/>
    </location>
</feature>
<feature type="compositionally biased region" description="Low complexity" evidence="1">
    <location>
        <begin position="422"/>
        <end position="432"/>
    </location>
</feature>
<feature type="compositionally biased region" description="Polar residues" evidence="1">
    <location>
        <begin position="84"/>
        <end position="94"/>
    </location>
</feature>
<keyword evidence="3" id="KW-1185">Reference proteome</keyword>
<name>A0AAN9B5V9_9CAEN</name>
<feature type="compositionally biased region" description="Polar residues" evidence="1">
    <location>
        <begin position="222"/>
        <end position="236"/>
    </location>
</feature>
<feature type="compositionally biased region" description="Basic and acidic residues" evidence="1">
    <location>
        <begin position="597"/>
        <end position="613"/>
    </location>
</feature>
<dbReference type="EMBL" id="JBAMIC010000012">
    <property type="protein sequence ID" value="KAK7099186.1"/>
    <property type="molecule type" value="Genomic_DNA"/>
</dbReference>
<evidence type="ECO:0000256" key="1">
    <source>
        <dbReference type="SAM" id="MobiDB-lite"/>
    </source>
</evidence>
<feature type="compositionally biased region" description="Basic and acidic residues" evidence="1">
    <location>
        <begin position="714"/>
        <end position="725"/>
    </location>
</feature>
<feature type="compositionally biased region" description="Polar residues" evidence="1">
    <location>
        <begin position="120"/>
        <end position="131"/>
    </location>
</feature>